<dbReference type="InterPro" id="IPR013604">
    <property type="entry name" value="7TM_chemorcpt"/>
</dbReference>
<dbReference type="Pfam" id="PF08395">
    <property type="entry name" value="7tm_7"/>
    <property type="match status" value="1"/>
</dbReference>
<evidence type="ECO:0000256" key="8">
    <source>
        <dbReference type="RuleBase" id="RU363108"/>
    </source>
</evidence>
<feature type="transmembrane region" description="Helical" evidence="8">
    <location>
        <begin position="233"/>
        <end position="254"/>
    </location>
</feature>
<dbReference type="GeneID" id="108561504"/>
<feature type="transmembrane region" description="Helical" evidence="8">
    <location>
        <begin position="69"/>
        <end position="91"/>
    </location>
</feature>
<feature type="transmembrane region" description="Helical" evidence="8">
    <location>
        <begin position="129"/>
        <end position="151"/>
    </location>
</feature>
<evidence type="ECO:0000313" key="9">
    <source>
        <dbReference type="Proteomes" id="UP000695000"/>
    </source>
</evidence>
<sequence length="365" mass="42656">MKVTTSMSEDNLNFITVIVKFSNCCGFIPRCNYIKKPRLLLLYRALSALMIFIVVSINVYFYVCRQDEFYGATILNTFVFVKGFFISASLLNGYTTAIIRNTEDYKRFMHLTIECCKLHGKHNYRQFSVIFWIVSFNVYLIGVNAYNIYLWKYNVGLDKTKYLIFQGVQGYLFYMISMYLFSYIIFIKRTLTAARKMLQYWMPQQSLKRLKEIIFSFSTICDLMDGFNDIFGIQLFLTLILLLYDIILTINIIIVSDFKENHPNLFVVQIFWTFTLIIPGILAATFCEQMKYEIRNVKTICTKAASMYDKEIRDQFTALLDTLNNRTSNISAGGFFCIDHNLLFTHVNILLTYLIVAVQFSSSKT</sequence>
<keyword evidence="3 8" id="KW-0812">Transmembrane</keyword>
<evidence type="ECO:0000256" key="4">
    <source>
        <dbReference type="ARBA" id="ARBA00022989"/>
    </source>
</evidence>
<reference evidence="10" key="1">
    <citation type="submission" date="2025-08" db="UniProtKB">
        <authorList>
            <consortium name="RefSeq"/>
        </authorList>
    </citation>
    <scope>IDENTIFICATION</scope>
    <source>
        <tissue evidence="10">Whole Larva</tissue>
    </source>
</reference>
<comment type="caution">
    <text evidence="8">Lacks conserved residue(s) required for the propagation of feature annotation.</text>
</comment>
<evidence type="ECO:0000256" key="2">
    <source>
        <dbReference type="ARBA" id="ARBA00022475"/>
    </source>
</evidence>
<keyword evidence="7 8" id="KW-0807">Transducer</keyword>
<keyword evidence="9" id="KW-1185">Reference proteome</keyword>
<proteinExistence type="inferred from homology"/>
<dbReference type="PANTHER" id="PTHR21143">
    <property type="entry name" value="INVERTEBRATE GUSTATORY RECEPTOR"/>
    <property type="match status" value="1"/>
</dbReference>
<evidence type="ECO:0000256" key="6">
    <source>
        <dbReference type="ARBA" id="ARBA00023170"/>
    </source>
</evidence>
<name>A0ABM1MK59_NICVS</name>
<accession>A0ABM1MK59</accession>
<gene>
    <name evidence="10" type="primary">LOC108561504</name>
</gene>
<feature type="transmembrane region" description="Helical" evidence="8">
    <location>
        <begin position="41"/>
        <end position="63"/>
    </location>
</feature>
<protein>
    <recommendedName>
        <fullName evidence="8">Gustatory receptor</fullName>
    </recommendedName>
</protein>
<keyword evidence="6 8" id="KW-0675">Receptor</keyword>
<comment type="subcellular location">
    <subcellularLocation>
        <location evidence="1 8">Cell membrane</location>
        <topology evidence="1 8">Multi-pass membrane protein</topology>
    </subcellularLocation>
</comment>
<feature type="transmembrane region" description="Helical" evidence="8">
    <location>
        <begin position="266"/>
        <end position="287"/>
    </location>
</feature>
<evidence type="ECO:0000313" key="10">
    <source>
        <dbReference type="RefSeq" id="XP_017774959.1"/>
    </source>
</evidence>
<feature type="transmembrane region" description="Helical" evidence="8">
    <location>
        <begin position="171"/>
        <end position="187"/>
    </location>
</feature>
<keyword evidence="4 8" id="KW-1133">Transmembrane helix</keyword>
<evidence type="ECO:0000256" key="5">
    <source>
        <dbReference type="ARBA" id="ARBA00023136"/>
    </source>
</evidence>
<dbReference type="Proteomes" id="UP000695000">
    <property type="component" value="Unplaced"/>
</dbReference>
<comment type="similarity">
    <text evidence="8">Belongs to the insect chemoreceptor superfamily. Gustatory receptor (GR) family.</text>
</comment>
<organism evidence="9 10">
    <name type="scientific">Nicrophorus vespilloides</name>
    <name type="common">Boreal carrion beetle</name>
    <dbReference type="NCBI Taxonomy" id="110193"/>
    <lineage>
        <taxon>Eukaryota</taxon>
        <taxon>Metazoa</taxon>
        <taxon>Ecdysozoa</taxon>
        <taxon>Arthropoda</taxon>
        <taxon>Hexapoda</taxon>
        <taxon>Insecta</taxon>
        <taxon>Pterygota</taxon>
        <taxon>Neoptera</taxon>
        <taxon>Endopterygota</taxon>
        <taxon>Coleoptera</taxon>
        <taxon>Polyphaga</taxon>
        <taxon>Staphyliniformia</taxon>
        <taxon>Silphidae</taxon>
        <taxon>Nicrophorinae</taxon>
        <taxon>Nicrophorus</taxon>
    </lineage>
</organism>
<evidence type="ECO:0000256" key="7">
    <source>
        <dbReference type="ARBA" id="ARBA00023224"/>
    </source>
</evidence>
<keyword evidence="2 8" id="KW-1003">Cell membrane</keyword>
<dbReference type="RefSeq" id="XP_017774959.1">
    <property type="nucleotide sequence ID" value="XM_017919470.1"/>
</dbReference>
<evidence type="ECO:0000256" key="1">
    <source>
        <dbReference type="ARBA" id="ARBA00004651"/>
    </source>
</evidence>
<evidence type="ECO:0000256" key="3">
    <source>
        <dbReference type="ARBA" id="ARBA00022692"/>
    </source>
</evidence>
<comment type="function">
    <text evidence="8">Gustatory receptor which mediates acceptance or avoidance behavior, depending on its substrates.</text>
</comment>
<keyword evidence="5 8" id="KW-0472">Membrane</keyword>
<dbReference type="PANTHER" id="PTHR21143:SF104">
    <property type="entry name" value="GUSTATORY RECEPTOR 8A-RELATED"/>
    <property type="match status" value="1"/>
</dbReference>